<evidence type="ECO:0000313" key="10">
    <source>
        <dbReference type="Proteomes" id="UP000754563"/>
    </source>
</evidence>
<evidence type="ECO:0000313" key="9">
    <source>
        <dbReference type="EMBL" id="MCA9385432.1"/>
    </source>
</evidence>
<dbReference type="PIRSF" id="PIRSF000390">
    <property type="entry name" value="PLP_StrS"/>
    <property type="match status" value="1"/>
</dbReference>
<dbReference type="CDD" id="cd00616">
    <property type="entry name" value="AHBA_syn"/>
    <property type="match status" value="1"/>
</dbReference>
<sequence>MQINISEPCIGKEELSAVKIPLKTGWVSQGPIVKKFEDEFAKKHNVKYAFAVSSGTTALHTALLALEIGPGDEVIVPSFTWVASANAVLYCGATPVLVDIELNSFNLDPTRLAKAITKKTKAIIAIHLFGQSADIDKIKEIAPDIAIVEDAACAAGGRYKGENIGSIGDVACFSFHPRKIITTGEGGMITTNNNDIGKKITSLRNHGLSYSSHQIGSPEYMGEVLMLGYNFRMTDIQAAIGIEQLKKLENFIAHRTTLVNYYYEFLRDLKWLEMPQAAGDVLHSWQAFVCLVNTDKSPISRNELMRILSKNNISTRPGTHAIHTLDYYKQRFGYSENQFPNALLAQNCSIALPLHNNLRKKDIEVISSTIKSIS</sequence>
<evidence type="ECO:0000256" key="6">
    <source>
        <dbReference type="PIRSR" id="PIRSR000390-1"/>
    </source>
</evidence>
<evidence type="ECO:0000256" key="2">
    <source>
        <dbReference type="ARBA" id="ARBA00022576"/>
    </source>
</evidence>
<evidence type="ECO:0000256" key="1">
    <source>
        <dbReference type="ARBA" id="ARBA00001933"/>
    </source>
</evidence>
<evidence type="ECO:0000256" key="3">
    <source>
        <dbReference type="ARBA" id="ARBA00022679"/>
    </source>
</evidence>
<dbReference type="GO" id="GO:0008483">
    <property type="term" value="F:transaminase activity"/>
    <property type="evidence" value="ECO:0007669"/>
    <property type="project" value="UniProtKB-KW"/>
</dbReference>
<reference evidence="9" key="2">
    <citation type="journal article" date="2021" name="Microbiome">
        <title>Successional dynamics and alternative stable states in a saline activated sludge microbial community over 9 years.</title>
        <authorList>
            <person name="Wang Y."/>
            <person name="Ye J."/>
            <person name="Ju F."/>
            <person name="Liu L."/>
            <person name="Boyd J.A."/>
            <person name="Deng Y."/>
            <person name="Parks D.H."/>
            <person name="Jiang X."/>
            <person name="Yin X."/>
            <person name="Woodcroft B.J."/>
            <person name="Tyson G.W."/>
            <person name="Hugenholtz P."/>
            <person name="Polz M.F."/>
            <person name="Zhang T."/>
        </authorList>
    </citation>
    <scope>NUCLEOTIDE SEQUENCE</scope>
    <source>
        <strain evidence="9">HKST-UBA11</strain>
    </source>
</reference>
<dbReference type="InterPro" id="IPR015422">
    <property type="entry name" value="PyrdxlP-dep_Trfase_small"/>
</dbReference>
<evidence type="ECO:0000256" key="7">
    <source>
        <dbReference type="PIRSR" id="PIRSR000390-2"/>
    </source>
</evidence>
<organism evidence="9 10">
    <name type="scientific">Candidatus Dojkabacteria bacterium</name>
    <dbReference type="NCBI Taxonomy" id="2099670"/>
    <lineage>
        <taxon>Bacteria</taxon>
        <taxon>Candidatus Dojkabacteria</taxon>
    </lineage>
</organism>
<dbReference type="Proteomes" id="UP000754563">
    <property type="component" value="Unassembled WGS sequence"/>
</dbReference>
<proteinExistence type="inferred from homology"/>
<dbReference type="InterPro" id="IPR015421">
    <property type="entry name" value="PyrdxlP-dep_Trfase_major"/>
</dbReference>
<comment type="cofactor">
    <cofactor evidence="1">
        <name>pyridoxal 5'-phosphate</name>
        <dbReference type="ChEBI" id="CHEBI:597326"/>
    </cofactor>
</comment>
<evidence type="ECO:0000256" key="8">
    <source>
        <dbReference type="RuleBase" id="RU004508"/>
    </source>
</evidence>
<dbReference type="SUPFAM" id="SSF53383">
    <property type="entry name" value="PLP-dependent transferases"/>
    <property type="match status" value="1"/>
</dbReference>
<dbReference type="InterPro" id="IPR015424">
    <property type="entry name" value="PyrdxlP-dep_Trfase"/>
</dbReference>
<dbReference type="InterPro" id="IPR000653">
    <property type="entry name" value="DegT/StrS_aminotransferase"/>
</dbReference>
<dbReference type="FunFam" id="3.40.640.10:FF:000090">
    <property type="entry name" value="Pyridoxal phosphate-dependent aminotransferase"/>
    <property type="match status" value="1"/>
</dbReference>
<dbReference type="PANTHER" id="PTHR30244:SF34">
    <property type="entry name" value="DTDP-4-AMINO-4,6-DIDEOXYGALACTOSE TRANSAMINASE"/>
    <property type="match status" value="1"/>
</dbReference>
<protein>
    <submittedName>
        <fullName evidence="9">DegT/DnrJ/EryC1/StrS family aminotransferase</fullName>
    </submittedName>
</protein>
<comment type="caution">
    <text evidence="9">The sequence shown here is derived from an EMBL/GenBank/DDBJ whole genome shotgun (WGS) entry which is preliminary data.</text>
</comment>
<dbReference type="Gene3D" id="3.90.1150.10">
    <property type="entry name" value="Aspartate Aminotransferase, domain 1"/>
    <property type="match status" value="1"/>
</dbReference>
<feature type="modified residue" description="N6-(pyridoxal phosphate)lysine" evidence="7">
    <location>
        <position position="179"/>
    </location>
</feature>
<dbReference type="Pfam" id="PF01041">
    <property type="entry name" value="DegT_DnrJ_EryC1"/>
    <property type="match status" value="1"/>
</dbReference>
<evidence type="ECO:0000256" key="5">
    <source>
        <dbReference type="ARBA" id="ARBA00037999"/>
    </source>
</evidence>
<dbReference type="PANTHER" id="PTHR30244">
    <property type="entry name" value="TRANSAMINASE"/>
    <property type="match status" value="1"/>
</dbReference>
<gene>
    <name evidence="9" type="ORF">KC717_02165</name>
</gene>
<keyword evidence="3" id="KW-0808">Transferase</keyword>
<comment type="similarity">
    <text evidence="5 8">Belongs to the DegT/DnrJ/EryC1 family.</text>
</comment>
<reference evidence="9" key="1">
    <citation type="submission" date="2020-04" db="EMBL/GenBank/DDBJ databases">
        <authorList>
            <person name="Zhang T."/>
        </authorList>
    </citation>
    <scope>NUCLEOTIDE SEQUENCE</scope>
    <source>
        <strain evidence="9">HKST-UBA11</strain>
    </source>
</reference>
<dbReference type="EMBL" id="JAGQLH010000019">
    <property type="protein sequence ID" value="MCA9385432.1"/>
    <property type="molecule type" value="Genomic_DNA"/>
</dbReference>
<dbReference type="GO" id="GO:0030170">
    <property type="term" value="F:pyridoxal phosphate binding"/>
    <property type="evidence" value="ECO:0007669"/>
    <property type="project" value="TreeGrafter"/>
</dbReference>
<name>A0A955L7U9_9BACT</name>
<keyword evidence="2 9" id="KW-0032">Aminotransferase</keyword>
<feature type="active site" description="Proton acceptor" evidence="6">
    <location>
        <position position="179"/>
    </location>
</feature>
<accession>A0A955L7U9</accession>
<keyword evidence="4 7" id="KW-0663">Pyridoxal phosphate</keyword>
<dbReference type="GO" id="GO:0000271">
    <property type="term" value="P:polysaccharide biosynthetic process"/>
    <property type="evidence" value="ECO:0007669"/>
    <property type="project" value="TreeGrafter"/>
</dbReference>
<dbReference type="Gene3D" id="3.40.640.10">
    <property type="entry name" value="Type I PLP-dependent aspartate aminotransferase-like (Major domain)"/>
    <property type="match status" value="1"/>
</dbReference>
<evidence type="ECO:0000256" key="4">
    <source>
        <dbReference type="ARBA" id="ARBA00022898"/>
    </source>
</evidence>
<dbReference type="AlphaFoldDB" id="A0A955L7U9"/>